<evidence type="ECO:0000313" key="1">
    <source>
        <dbReference type="EMBL" id="CEK80022.1"/>
    </source>
</evidence>
<dbReference type="EMBL" id="HACG01033157">
    <property type="protein sequence ID" value="CEK80022.1"/>
    <property type="molecule type" value="Transcribed_RNA"/>
</dbReference>
<evidence type="ECO:0000313" key="2">
    <source>
        <dbReference type="EMBL" id="CEK80023.1"/>
    </source>
</evidence>
<reference evidence="2" key="1">
    <citation type="submission" date="2014-12" db="EMBL/GenBank/DDBJ databases">
        <title>Insight into the proteome of Arion vulgaris.</title>
        <authorList>
            <person name="Aradska J."/>
            <person name="Bulat T."/>
            <person name="Smidak R."/>
            <person name="Sarate P."/>
            <person name="Gangsoo J."/>
            <person name="Sialana F."/>
            <person name="Bilban M."/>
            <person name="Lubec G."/>
        </authorList>
    </citation>
    <scope>NUCLEOTIDE SEQUENCE</scope>
    <source>
        <tissue evidence="2">Skin</tissue>
    </source>
</reference>
<protein>
    <submittedName>
        <fullName evidence="2">Uncharacterized protein</fullName>
    </submittedName>
</protein>
<proteinExistence type="predicted"/>
<name>A0A0B7AGV9_9EUPU</name>
<organism evidence="2">
    <name type="scientific">Arion vulgaris</name>
    <dbReference type="NCBI Taxonomy" id="1028688"/>
    <lineage>
        <taxon>Eukaryota</taxon>
        <taxon>Metazoa</taxon>
        <taxon>Spiralia</taxon>
        <taxon>Lophotrochozoa</taxon>
        <taxon>Mollusca</taxon>
        <taxon>Gastropoda</taxon>
        <taxon>Heterobranchia</taxon>
        <taxon>Euthyneura</taxon>
        <taxon>Panpulmonata</taxon>
        <taxon>Eupulmonata</taxon>
        <taxon>Stylommatophora</taxon>
        <taxon>Helicina</taxon>
        <taxon>Arionoidea</taxon>
        <taxon>Arionidae</taxon>
        <taxon>Arion</taxon>
    </lineage>
</organism>
<sequence>MIFIDVNDKGVRDGRNLIDGDSLSGLSDGNGEEVCVMLADIAVNLCKSCFCDGFYNSLFLHDYNTIC</sequence>
<dbReference type="EMBL" id="HACG01033158">
    <property type="protein sequence ID" value="CEK80023.1"/>
    <property type="molecule type" value="Transcribed_RNA"/>
</dbReference>
<gene>
    <name evidence="2" type="primary">ORF118663</name>
    <name evidence="1" type="synonym">ORF118658</name>
</gene>
<dbReference type="AlphaFoldDB" id="A0A0B7AGV9"/>
<accession>A0A0B7AGV9</accession>